<dbReference type="AlphaFoldDB" id="A0A2A4YDW3"/>
<organism evidence="6 7">
    <name type="scientific">Aerophobetes bacterium</name>
    <dbReference type="NCBI Taxonomy" id="2030807"/>
    <lineage>
        <taxon>Bacteria</taxon>
        <taxon>Candidatus Aerophobota</taxon>
    </lineage>
</organism>
<keyword evidence="3" id="KW-0804">Transcription</keyword>
<accession>A0A2A4YDW3</accession>
<dbReference type="Pfam" id="PF00440">
    <property type="entry name" value="TetR_N"/>
    <property type="match status" value="1"/>
</dbReference>
<dbReference type="PANTHER" id="PTHR30055">
    <property type="entry name" value="HTH-TYPE TRANSCRIPTIONAL REGULATOR RUTR"/>
    <property type="match status" value="1"/>
</dbReference>
<dbReference type="Proteomes" id="UP000217838">
    <property type="component" value="Unassembled WGS sequence"/>
</dbReference>
<dbReference type="InterPro" id="IPR009057">
    <property type="entry name" value="Homeodomain-like_sf"/>
</dbReference>
<dbReference type="GO" id="GO:0000976">
    <property type="term" value="F:transcription cis-regulatory region binding"/>
    <property type="evidence" value="ECO:0007669"/>
    <property type="project" value="TreeGrafter"/>
</dbReference>
<dbReference type="SUPFAM" id="SSF46689">
    <property type="entry name" value="Homeodomain-like"/>
    <property type="match status" value="1"/>
</dbReference>
<evidence type="ECO:0000256" key="3">
    <source>
        <dbReference type="ARBA" id="ARBA00023163"/>
    </source>
</evidence>
<protein>
    <recommendedName>
        <fullName evidence="5">HTH tetR-type domain-containing protein</fullName>
    </recommendedName>
</protein>
<evidence type="ECO:0000313" key="6">
    <source>
        <dbReference type="EMBL" id="PCI92894.1"/>
    </source>
</evidence>
<reference evidence="7" key="1">
    <citation type="submission" date="2017-08" db="EMBL/GenBank/DDBJ databases">
        <title>A dynamic microbial community with high functional redundancy inhabits the cold, oxic subseafloor aquifer.</title>
        <authorList>
            <person name="Tully B.J."/>
            <person name="Wheat C.G."/>
            <person name="Glazer B.T."/>
            <person name="Huber J.A."/>
        </authorList>
    </citation>
    <scope>NUCLEOTIDE SEQUENCE [LARGE SCALE GENOMIC DNA]</scope>
</reference>
<dbReference type="PANTHER" id="PTHR30055:SF238">
    <property type="entry name" value="MYCOFACTOCIN BIOSYNTHESIS TRANSCRIPTIONAL REGULATOR MFTR-RELATED"/>
    <property type="match status" value="1"/>
</dbReference>
<evidence type="ECO:0000313" key="7">
    <source>
        <dbReference type="Proteomes" id="UP000217838"/>
    </source>
</evidence>
<dbReference type="PROSITE" id="PS50977">
    <property type="entry name" value="HTH_TETR_2"/>
    <property type="match status" value="1"/>
</dbReference>
<dbReference type="EMBL" id="NVUU01000080">
    <property type="protein sequence ID" value="PCI92894.1"/>
    <property type="molecule type" value="Genomic_DNA"/>
</dbReference>
<keyword evidence="2 4" id="KW-0238">DNA-binding</keyword>
<evidence type="ECO:0000259" key="5">
    <source>
        <dbReference type="PROSITE" id="PS50977"/>
    </source>
</evidence>
<dbReference type="FunFam" id="1.10.10.60:FF:000141">
    <property type="entry name" value="TetR family transcriptional regulator"/>
    <property type="match status" value="1"/>
</dbReference>
<dbReference type="PRINTS" id="PR00455">
    <property type="entry name" value="HTHTETR"/>
</dbReference>
<gene>
    <name evidence="6" type="ORF">COB11_06310</name>
</gene>
<name>A0A2A4YDW3_UNCAE</name>
<feature type="domain" description="HTH tetR-type" evidence="5">
    <location>
        <begin position="11"/>
        <end position="71"/>
    </location>
</feature>
<dbReference type="InterPro" id="IPR050109">
    <property type="entry name" value="HTH-type_TetR-like_transc_reg"/>
</dbReference>
<evidence type="ECO:0000256" key="1">
    <source>
        <dbReference type="ARBA" id="ARBA00023015"/>
    </source>
</evidence>
<feature type="DNA-binding region" description="H-T-H motif" evidence="4">
    <location>
        <begin position="34"/>
        <end position="53"/>
    </location>
</feature>
<sequence length="93" mass="10604">MVSGLRERKKLRTREALVGVAWTLFERRGFDGVTVDEISAAAGVSRSTYFRYFPTKEAVVFPHQEARLARFAQILENSPLSSKKEYQENTHLG</sequence>
<dbReference type="InterPro" id="IPR001647">
    <property type="entry name" value="HTH_TetR"/>
</dbReference>
<evidence type="ECO:0000256" key="4">
    <source>
        <dbReference type="PROSITE-ProRule" id="PRU00335"/>
    </source>
</evidence>
<proteinExistence type="predicted"/>
<evidence type="ECO:0000256" key="2">
    <source>
        <dbReference type="ARBA" id="ARBA00023125"/>
    </source>
</evidence>
<comment type="caution">
    <text evidence="6">The sequence shown here is derived from an EMBL/GenBank/DDBJ whole genome shotgun (WGS) entry which is preliminary data.</text>
</comment>
<dbReference type="Gene3D" id="1.10.357.10">
    <property type="entry name" value="Tetracycline Repressor, domain 2"/>
    <property type="match status" value="1"/>
</dbReference>
<dbReference type="GO" id="GO:0003700">
    <property type="term" value="F:DNA-binding transcription factor activity"/>
    <property type="evidence" value="ECO:0007669"/>
    <property type="project" value="TreeGrafter"/>
</dbReference>
<keyword evidence="1" id="KW-0805">Transcription regulation</keyword>